<dbReference type="STRING" id="1123062.SAMN02745775_102447"/>
<dbReference type="OrthoDB" id="9786101at2"/>
<dbReference type="Gene3D" id="3.40.50.2300">
    <property type="match status" value="1"/>
</dbReference>
<dbReference type="Proteomes" id="UP000199473">
    <property type="component" value="Unassembled WGS sequence"/>
</dbReference>
<dbReference type="Pfam" id="PF00072">
    <property type="entry name" value="Response_reg"/>
    <property type="match status" value="1"/>
</dbReference>
<dbReference type="EMBL" id="FOSQ01000002">
    <property type="protein sequence ID" value="SFK42498.1"/>
    <property type="molecule type" value="Genomic_DNA"/>
</dbReference>
<dbReference type="Pfam" id="PF22029">
    <property type="entry name" value="PhyR_sigma2"/>
    <property type="match status" value="1"/>
</dbReference>
<dbReference type="InterPro" id="IPR053866">
    <property type="entry name" value="PhyR_sigma2"/>
</dbReference>
<keyword evidence="1 2" id="KW-0597">Phosphoprotein</keyword>
<dbReference type="InterPro" id="IPR001789">
    <property type="entry name" value="Sig_transdc_resp-reg_receiver"/>
</dbReference>
<evidence type="ECO:0000256" key="1">
    <source>
        <dbReference type="ARBA" id="ARBA00022553"/>
    </source>
</evidence>
<evidence type="ECO:0000259" key="3">
    <source>
        <dbReference type="PROSITE" id="PS50110"/>
    </source>
</evidence>
<dbReference type="GO" id="GO:0000160">
    <property type="term" value="P:phosphorelay signal transduction system"/>
    <property type="evidence" value="ECO:0007669"/>
    <property type="project" value="InterPro"/>
</dbReference>
<feature type="modified residue" description="4-aspartylphosphate" evidence="2">
    <location>
        <position position="180"/>
    </location>
</feature>
<dbReference type="AlphaFoldDB" id="A0A1I3ZE76"/>
<dbReference type="PANTHER" id="PTHR44591:SF3">
    <property type="entry name" value="RESPONSE REGULATORY DOMAIN-CONTAINING PROTEIN"/>
    <property type="match status" value="1"/>
</dbReference>
<organism evidence="4 5">
    <name type="scientific">Falsiroseomonas stagni DSM 19981</name>
    <dbReference type="NCBI Taxonomy" id="1123062"/>
    <lineage>
        <taxon>Bacteria</taxon>
        <taxon>Pseudomonadati</taxon>
        <taxon>Pseudomonadota</taxon>
        <taxon>Alphaproteobacteria</taxon>
        <taxon>Acetobacterales</taxon>
        <taxon>Roseomonadaceae</taxon>
        <taxon>Falsiroseomonas</taxon>
    </lineage>
</organism>
<evidence type="ECO:0000313" key="4">
    <source>
        <dbReference type="EMBL" id="SFK42498.1"/>
    </source>
</evidence>
<gene>
    <name evidence="4" type="ORF">SAMN02745775_102447</name>
</gene>
<dbReference type="RefSeq" id="WP_092958537.1">
    <property type="nucleotide sequence ID" value="NZ_FOSQ01000002.1"/>
</dbReference>
<name>A0A1I3ZE76_9PROT</name>
<evidence type="ECO:0000313" key="5">
    <source>
        <dbReference type="Proteomes" id="UP000199473"/>
    </source>
</evidence>
<dbReference type="InterPro" id="IPR050595">
    <property type="entry name" value="Bact_response_regulator"/>
</dbReference>
<dbReference type="Gene3D" id="1.20.140.160">
    <property type="match status" value="1"/>
</dbReference>
<dbReference type="NCBIfam" id="NF006623">
    <property type="entry name" value="PRK09191.1"/>
    <property type="match status" value="1"/>
</dbReference>
<evidence type="ECO:0000256" key="2">
    <source>
        <dbReference type="PROSITE-ProRule" id="PRU00169"/>
    </source>
</evidence>
<protein>
    <submittedName>
        <fullName evidence="4">Response regulator receiver domain-containing protein</fullName>
    </submittedName>
</protein>
<accession>A0A1I3ZE76</accession>
<proteinExistence type="predicted"/>
<dbReference type="PROSITE" id="PS50110">
    <property type="entry name" value="RESPONSE_REGULATORY"/>
    <property type="match status" value="1"/>
</dbReference>
<dbReference type="SUPFAM" id="SSF52172">
    <property type="entry name" value="CheY-like"/>
    <property type="match status" value="1"/>
</dbReference>
<feature type="domain" description="Response regulatory" evidence="3">
    <location>
        <begin position="130"/>
        <end position="243"/>
    </location>
</feature>
<dbReference type="SMART" id="SM00448">
    <property type="entry name" value="REC"/>
    <property type="match status" value="1"/>
</dbReference>
<keyword evidence="5" id="KW-1185">Reference proteome</keyword>
<dbReference type="InterPro" id="IPR011006">
    <property type="entry name" value="CheY-like_superfamily"/>
</dbReference>
<reference evidence="4 5" key="1">
    <citation type="submission" date="2016-10" db="EMBL/GenBank/DDBJ databases">
        <authorList>
            <person name="de Groot N.N."/>
        </authorList>
    </citation>
    <scope>NUCLEOTIDE SEQUENCE [LARGE SCALE GENOMIC DNA]</scope>
    <source>
        <strain evidence="4 5">DSM 19981</strain>
    </source>
</reference>
<sequence>MSEIGRTALIGALPYARRYARALTGSQARGDAMVADALRAGLVPPDAALEPVLAARVAFYAAIGRKAADLSEGDDEDGALTPTQRMLLLLTSLEELETTHAAIAVGLPVMAAAQAVEAARAHLRAGAVARVLIIEDEPIIAMDLQQLVENAGHEVVGIAASEDEAVAIAAAELPTLVLADVNLGAGGDGATAVARIMARHRVPVIFVTAYPERLLTGQDLEPAFIITKPFEPTTLAVATYQAVTRGVHLDPV</sequence>
<dbReference type="PANTHER" id="PTHR44591">
    <property type="entry name" value="STRESS RESPONSE REGULATOR PROTEIN 1"/>
    <property type="match status" value="1"/>
</dbReference>